<organism evidence="5 6">
    <name type="scientific">Pseudoclavibacter chungangensis</name>
    <dbReference type="NCBI Taxonomy" id="587635"/>
    <lineage>
        <taxon>Bacteria</taxon>
        <taxon>Bacillati</taxon>
        <taxon>Actinomycetota</taxon>
        <taxon>Actinomycetes</taxon>
        <taxon>Micrococcales</taxon>
        <taxon>Microbacteriaceae</taxon>
        <taxon>Pseudoclavibacter</taxon>
    </lineage>
</organism>
<protein>
    <submittedName>
        <fullName evidence="5">Allophanate hydrolase subunit 1</fullName>
    </submittedName>
</protein>
<dbReference type="GO" id="GO:0005524">
    <property type="term" value="F:ATP binding"/>
    <property type="evidence" value="ECO:0007669"/>
    <property type="project" value="UniProtKB-KW"/>
</dbReference>
<accession>A0A7J5BQQ2</accession>
<evidence type="ECO:0000313" key="5">
    <source>
        <dbReference type="EMBL" id="KAB1656329.1"/>
    </source>
</evidence>
<dbReference type="Gene3D" id="3.30.1360.40">
    <property type="match status" value="1"/>
</dbReference>
<sequence length="241" mass="25421">MSAVDPAHVRIAGSGAAAIRVSSDSGDRERDWRTVHLLADALARSGTSGLIGCVPTYESVLVEYDPFAITAAELTGTIESTLAGLDADRPLHDHPRHFVVPVRYGGELGPDLDRVAHLTGLAAEDVIRLHLEPLYTVRCLGAPGGSPMLDGPAFPVPVPRLASPRTSVPAGIVSVAGRQATVAPATAPGGWSGIGSTPLRILDLTREPLVPYRPGDTIRFERIDDERFEALRGHPLEAVAA</sequence>
<dbReference type="Pfam" id="PF02682">
    <property type="entry name" value="CT_C_D"/>
    <property type="match status" value="1"/>
</dbReference>
<dbReference type="SUPFAM" id="SSF50891">
    <property type="entry name" value="Cyclophilin-like"/>
    <property type="match status" value="1"/>
</dbReference>
<dbReference type="Gene3D" id="2.40.100.10">
    <property type="entry name" value="Cyclophilin-like"/>
    <property type="match status" value="1"/>
</dbReference>
<dbReference type="PANTHER" id="PTHR34698:SF2">
    <property type="entry name" value="5-OXOPROLINASE SUBUNIT B"/>
    <property type="match status" value="1"/>
</dbReference>
<proteinExistence type="predicted"/>
<evidence type="ECO:0000256" key="3">
    <source>
        <dbReference type="ARBA" id="ARBA00022840"/>
    </source>
</evidence>
<evidence type="ECO:0000256" key="1">
    <source>
        <dbReference type="ARBA" id="ARBA00022741"/>
    </source>
</evidence>
<dbReference type="GO" id="GO:0016787">
    <property type="term" value="F:hydrolase activity"/>
    <property type="evidence" value="ECO:0007669"/>
    <property type="project" value="UniProtKB-KW"/>
</dbReference>
<dbReference type="SUPFAM" id="SSF160467">
    <property type="entry name" value="PH0987 N-terminal domain-like"/>
    <property type="match status" value="1"/>
</dbReference>
<dbReference type="Proteomes" id="UP000467240">
    <property type="component" value="Unassembled WGS sequence"/>
</dbReference>
<name>A0A7J5BQQ2_9MICO</name>
<dbReference type="EMBL" id="WBJZ01000012">
    <property type="protein sequence ID" value="KAB1656329.1"/>
    <property type="molecule type" value="Genomic_DNA"/>
</dbReference>
<dbReference type="RefSeq" id="WP_158040855.1">
    <property type="nucleotide sequence ID" value="NZ_JACCFV010000001.1"/>
</dbReference>
<dbReference type="InterPro" id="IPR003833">
    <property type="entry name" value="CT_C_D"/>
</dbReference>
<comment type="caution">
    <text evidence="5">The sequence shown here is derived from an EMBL/GenBank/DDBJ whole genome shotgun (WGS) entry which is preliminary data.</text>
</comment>
<dbReference type="PANTHER" id="PTHR34698">
    <property type="entry name" value="5-OXOPROLINASE SUBUNIT B"/>
    <property type="match status" value="1"/>
</dbReference>
<evidence type="ECO:0000256" key="2">
    <source>
        <dbReference type="ARBA" id="ARBA00022801"/>
    </source>
</evidence>
<dbReference type="InterPro" id="IPR010016">
    <property type="entry name" value="PxpB"/>
</dbReference>
<dbReference type="InterPro" id="IPR029000">
    <property type="entry name" value="Cyclophilin-like_dom_sf"/>
</dbReference>
<keyword evidence="6" id="KW-1185">Reference proteome</keyword>
<evidence type="ECO:0000259" key="4">
    <source>
        <dbReference type="SMART" id="SM00796"/>
    </source>
</evidence>
<dbReference type="OrthoDB" id="9768696at2"/>
<evidence type="ECO:0000313" key="6">
    <source>
        <dbReference type="Proteomes" id="UP000467240"/>
    </source>
</evidence>
<feature type="domain" description="Carboxyltransferase" evidence="4">
    <location>
        <begin position="9"/>
        <end position="212"/>
    </location>
</feature>
<gene>
    <name evidence="5" type="ORF">F8O01_10700</name>
</gene>
<keyword evidence="3" id="KW-0067">ATP-binding</keyword>
<keyword evidence="2 5" id="KW-0378">Hydrolase</keyword>
<dbReference type="AlphaFoldDB" id="A0A7J5BQQ2"/>
<reference evidence="5 6" key="1">
    <citation type="submission" date="2019-09" db="EMBL/GenBank/DDBJ databases">
        <title>Phylogeny of genus Pseudoclavibacter and closely related genus.</title>
        <authorList>
            <person name="Li Y."/>
        </authorList>
    </citation>
    <scope>NUCLEOTIDE SEQUENCE [LARGE SCALE GENOMIC DNA]</scope>
    <source>
        <strain evidence="5 6">DSM 23821</strain>
    </source>
</reference>
<keyword evidence="1" id="KW-0547">Nucleotide-binding</keyword>
<dbReference type="SMART" id="SM00796">
    <property type="entry name" value="AHS1"/>
    <property type="match status" value="1"/>
</dbReference>